<sequence length="73" mass="7983">MIYVCEHCDTEVIADEKPVLCEEVISYGGQVLLGYVSKEMASDAGEPDMEGQPIMGEQELDICGGQFRILGEI</sequence>
<organism evidence="1">
    <name type="scientific">marine sediment metagenome</name>
    <dbReference type="NCBI Taxonomy" id="412755"/>
    <lineage>
        <taxon>unclassified sequences</taxon>
        <taxon>metagenomes</taxon>
        <taxon>ecological metagenomes</taxon>
    </lineage>
</organism>
<name>A0A0F9MFS9_9ZZZZ</name>
<dbReference type="EMBL" id="LAZR01004880">
    <property type="protein sequence ID" value="KKN04754.1"/>
    <property type="molecule type" value="Genomic_DNA"/>
</dbReference>
<gene>
    <name evidence="1" type="ORF">LCGC14_1094150</name>
</gene>
<dbReference type="AlphaFoldDB" id="A0A0F9MFS9"/>
<accession>A0A0F9MFS9</accession>
<evidence type="ECO:0000313" key="1">
    <source>
        <dbReference type="EMBL" id="KKN04754.1"/>
    </source>
</evidence>
<comment type="caution">
    <text evidence="1">The sequence shown here is derived from an EMBL/GenBank/DDBJ whole genome shotgun (WGS) entry which is preliminary data.</text>
</comment>
<protein>
    <submittedName>
        <fullName evidence="1">Uncharacterized protein</fullName>
    </submittedName>
</protein>
<reference evidence="1" key="1">
    <citation type="journal article" date="2015" name="Nature">
        <title>Complex archaea that bridge the gap between prokaryotes and eukaryotes.</title>
        <authorList>
            <person name="Spang A."/>
            <person name="Saw J.H."/>
            <person name="Jorgensen S.L."/>
            <person name="Zaremba-Niedzwiedzka K."/>
            <person name="Martijn J."/>
            <person name="Lind A.E."/>
            <person name="van Eijk R."/>
            <person name="Schleper C."/>
            <person name="Guy L."/>
            <person name="Ettema T.J."/>
        </authorList>
    </citation>
    <scope>NUCLEOTIDE SEQUENCE</scope>
</reference>
<proteinExistence type="predicted"/>